<evidence type="ECO:0000313" key="4">
    <source>
        <dbReference type="Proteomes" id="UP001597351"/>
    </source>
</evidence>
<gene>
    <name evidence="3" type="ORF">ACFSDE_19445</name>
</gene>
<dbReference type="Gene3D" id="1.10.10.10">
    <property type="entry name" value="Winged helix-like DNA-binding domain superfamily/Winged helix DNA-binding domain"/>
    <property type="match status" value="1"/>
</dbReference>
<keyword evidence="2" id="KW-1133">Transmembrane helix</keyword>
<keyword evidence="2" id="KW-0812">Transmembrane</keyword>
<evidence type="ECO:0000313" key="3">
    <source>
        <dbReference type="EMBL" id="MFD1948988.1"/>
    </source>
</evidence>
<dbReference type="InterPro" id="IPR011044">
    <property type="entry name" value="Quino_amine_DH_bsu"/>
</dbReference>
<organism evidence="3 4">
    <name type="scientific">Nocardioides aestuarii</name>
    <dbReference type="NCBI Taxonomy" id="252231"/>
    <lineage>
        <taxon>Bacteria</taxon>
        <taxon>Bacillati</taxon>
        <taxon>Actinomycetota</taxon>
        <taxon>Actinomycetes</taxon>
        <taxon>Propionibacteriales</taxon>
        <taxon>Nocardioidaceae</taxon>
        <taxon>Nocardioides</taxon>
    </lineage>
</organism>
<evidence type="ECO:0000256" key="1">
    <source>
        <dbReference type="SAM" id="MobiDB-lite"/>
    </source>
</evidence>
<dbReference type="EMBL" id="JBHUGD010000004">
    <property type="protein sequence ID" value="MFD1948988.1"/>
    <property type="molecule type" value="Genomic_DNA"/>
</dbReference>
<keyword evidence="2" id="KW-0472">Membrane</keyword>
<comment type="caution">
    <text evidence="3">The sequence shown here is derived from an EMBL/GenBank/DDBJ whole genome shotgun (WGS) entry which is preliminary data.</text>
</comment>
<feature type="transmembrane region" description="Helical" evidence="2">
    <location>
        <begin position="184"/>
        <end position="202"/>
    </location>
</feature>
<proteinExistence type="predicted"/>
<protein>
    <submittedName>
        <fullName evidence="3">RNA polymerase sigma factor</fullName>
    </submittedName>
</protein>
<name>A0ABW4TRA2_9ACTN</name>
<dbReference type="Proteomes" id="UP001597351">
    <property type="component" value="Unassembled WGS sequence"/>
</dbReference>
<dbReference type="SUPFAM" id="SSF50969">
    <property type="entry name" value="YVTN repeat-like/Quinoprotein amine dehydrogenase"/>
    <property type="match status" value="1"/>
</dbReference>
<sequence>MARDRSTDDRDFGDWLAARWPTLVRTLLLLGLGRADSRAVAFATVVAARPDFARLHREEDVDVAVQRELHHELTRHRRRHPEQPWVDPAPDGDAGPEAVERLEEVCAALAALSAGQREVVVLRQVAGLADDQVADVLDRVPEQAPLLPDPDVLLALSALHVDLLPVAEVASAVRALRARVVRRALVVTVALLLVVAGVAWWLRPGDDGIGEVVEAENPLPLAWYGNGRLHLDDVVVTVPAVVDLVSVPGGAVMADQEGVVTLVGDEGGTTRLGRTVPGDGLVAEPDNGWVAWADPGAGDPELVVFDTRVGEEVGRRSLASPGEGGGQPVAGSGPVAVDGERVYYAARGNDYVWEPLRGDAFALEGSLADVAGGARLSSFAEGYLLQAGAYRRGTPVAGSEGRLTADGRYLFVRDSVEEVRVYETSTGRRLPRMYSPSDAPVSWAYSEDGRFWFAVEHDLQDKTYQDTLQMPSRGNYRIYECVPGRSDVCIDRAEVAEDAPEPPVLAH</sequence>
<dbReference type="RefSeq" id="WP_343921310.1">
    <property type="nucleotide sequence ID" value="NZ_BAAAJT010000003.1"/>
</dbReference>
<accession>A0ABW4TRA2</accession>
<dbReference type="InterPro" id="IPR036388">
    <property type="entry name" value="WH-like_DNA-bd_sf"/>
</dbReference>
<evidence type="ECO:0000256" key="2">
    <source>
        <dbReference type="SAM" id="Phobius"/>
    </source>
</evidence>
<feature type="region of interest" description="Disordered" evidence="1">
    <location>
        <begin position="74"/>
        <end position="94"/>
    </location>
</feature>
<keyword evidence="4" id="KW-1185">Reference proteome</keyword>
<reference evidence="4" key="1">
    <citation type="journal article" date="2019" name="Int. J. Syst. Evol. Microbiol.">
        <title>The Global Catalogue of Microorganisms (GCM) 10K type strain sequencing project: providing services to taxonomists for standard genome sequencing and annotation.</title>
        <authorList>
            <consortium name="The Broad Institute Genomics Platform"/>
            <consortium name="The Broad Institute Genome Sequencing Center for Infectious Disease"/>
            <person name="Wu L."/>
            <person name="Ma J."/>
        </authorList>
    </citation>
    <scope>NUCLEOTIDE SEQUENCE [LARGE SCALE GENOMIC DNA]</scope>
    <source>
        <strain evidence="4">CGMCC 1.12477</strain>
    </source>
</reference>